<name>A0A0E0PX98_ORYRU</name>
<sequence>MCIPTALRPEAEGCATGGERGQGNMRGEDDGEKWRAVRERRDPKRRERAAWGLGHSGEDKVGRCNEWQGDIAMTSDEMALSGDEWLYGAEEQQ</sequence>
<organism evidence="2 3">
    <name type="scientific">Oryza rufipogon</name>
    <name type="common">Brownbeard rice</name>
    <name type="synonym">Asian wild rice</name>
    <dbReference type="NCBI Taxonomy" id="4529"/>
    <lineage>
        <taxon>Eukaryota</taxon>
        <taxon>Viridiplantae</taxon>
        <taxon>Streptophyta</taxon>
        <taxon>Embryophyta</taxon>
        <taxon>Tracheophyta</taxon>
        <taxon>Spermatophyta</taxon>
        <taxon>Magnoliopsida</taxon>
        <taxon>Liliopsida</taxon>
        <taxon>Poales</taxon>
        <taxon>Poaceae</taxon>
        <taxon>BOP clade</taxon>
        <taxon>Oryzoideae</taxon>
        <taxon>Oryzeae</taxon>
        <taxon>Oryzinae</taxon>
        <taxon>Oryza</taxon>
    </lineage>
</organism>
<evidence type="ECO:0000313" key="2">
    <source>
        <dbReference type="EnsemblPlants" id="ORUFI06G14100.1"/>
    </source>
</evidence>
<feature type="compositionally biased region" description="Basic and acidic residues" evidence="1">
    <location>
        <begin position="26"/>
        <end position="48"/>
    </location>
</feature>
<keyword evidence="3" id="KW-1185">Reference proteome</keyword>
<evidence type="ECO:0000313" key="3">
    <source>
        <dbReference type="Proteomes" id="UP000008022"/>
    </source>
</evidence>
<proteinExistence type="predicted"/>
<dbReference type="Proteomes" id="UP000008022">
    <property type="component" value="Unassembled WGS sequence"/>
</dbReference>
<feature type="region of interest" description="Disordered" evidence="1">
    <location>
        <begin position="1"/>
        <end position="48"/>
    </location>
</feature>
<dbReference type="EnsemblPlants" id="ORUFI06G14100.1">
    <property type="protein sequence ID" value="ORUFI06G14100.1"/>
    <property type="gene ID" value="ORUFI06G14100"/>
</dbReference>
<reference evidence="3" key="1">
    <citation type="submission" date="2013-06" db="EMBL/GenBank/DDBJ databases">
        <authorList>
            <person name="Zhao Q."/>
        </authorList>
    </citation>
    <scope>NUCLEOTIDE SEQUENCE</scope>
    <source>
        <strain evidence="3">cv. W1943</strain>
    </source>
</reference>
<dbReference type="Gramene" id="ORUFI06G14100.1">
    <property type="protein sequence ID" value="ORUFI06G14100.1"/>
    <property type="gene ID" value="ORUFI06G14100"/>
</dbReference>
<dbReference type="AlphaFoldDB" id="A0A0E0PX98"/>
<dbReference type="HOGENOM" id="CLU_2403503_0_0_1"/>
<dbReference type="OMA" id="IAMTSDE"/>
<accession>A0A0E0PX98</accession>
<protein>
    <submittedName>
        <fullName evidence="2">Uncharacterized protein</fullName>
    </submittedName>
</protein>
<evidence type="ECO:0000256" key="1">
    <source>
        <dbReference type="SAM" id="MobiDB-lite"/>
    </source>
</evidence>
<reference evidence="2" key="2">
    <citation type="submission" date="2015-06" db="UniProtKB">
        <authorList>
            <consortium name="EnsemblPlants"/>
        </authorList>
    </citation>
    <scope>IDENTIFICATION</scope>
</reference>